<dbReference type="Gene3D" id="3.30.70.260">
    <property type="match status" value="1"/>
</dbReference>
<accession>A0A081NF27</accession>
<dbReference type="InterPro" id="IPR013033">
    <property type="entry name" value="MinC"/>
</dbReference>
<organism evidence="10 11">
    <name type="scientific">Endozoicomonas numazuensis</name>
    <dbReference type="NCBI Taxonomy" id="1137799"/>
    <lineage>
        <taxon>Bacteria</taxon>
        <taxon>Pseudomonadati</taxon>
        <taxon>Pseudomonadota</taxon>
        <taxon>Gammaproteobacteria</taxon>
        <taxon>Oceanospirillales</taxon>
        <taxon>Endozoicomonadaceae</taxon>
        <taxon>Endozoicomonas</taxon>
    </lineage>
</organism>
<comment type="subunit">
    <text evidence="6">Interacts with MinD and FtsZ.</text>
</comment>
<dbReference type="InterPro" id="IPR005526">
    <property type="entry name" value="Septum_form_inhib_MinC_C"/>
</dbReference>
<dbReference type="Pfam" id="PF05209">
    <property type="entry name" value="MinC_N"/>
    <property type="match status" value="1"/>
</dbReference>
<evidence type="ECO:0000313" key="11">
    <source>
        <dbReference type="Proteomes" id="UP000028073"/>
    </source>
</evidence>
<feature type="domain" description="Septum formation inhibitor MinC N-terminal" evidence="9">
    <location>
        <begin position="10"/>
        <end position="82"/>
    </location>
</feature>
<feature type="compositionally biased region" description="Polar residues" evidence="7">
    <location>
        <begin position="131"/>
        <end position="141"/>
    </location>
</feature>
<keyword evidence="2 6" id="KW-0132">Cell division</keyword>
<dbReference type="GO" id="GO:1901891">
    <property type="term" value="P:regulation of cell septum assembly"/>
    <property type="evidence" value="ECO:0007669"/>
    <property type="project" value="InterPro"/>
</dbReference>
<dbReference type="AlphaFoldDB" id="A0A081NF27"/>
<evidence type="ECO:0000259" key="9">
    <source>
        <dbReference type="Pfam" id="PF05209"/>
    </source>
</evidence>
<feature type="region of interest" description="Disordered" evidence="7">
    <location>
        <begin position="121"/>
        <end position="151"/>
    </location>
</feature>
<evidence type="ECO:0000313" key="10">
    <source>
        <dbReference type="EMBL" id="KEQ17050.1"/>
    </source>
</evidence>
<dbReference type="HAMAP" id="MF_00267">
    <property type="entry name" value="MinC"/>
    <property type="match status" value="1"/>
</dbReference>
<name>A0A081NF27_9GAMM</name>
<evidence type="ECO:0000256" key="6">
    <source>
        <dbReference type="HAMAP-Rule" id="MF_00267"/>
    </source>
</evidence>
<keyword evidence="11" id="KW-1185">Reference proteome</keyword>
<keyword evidence="3 6" id="KW-0717">Septation</keyword>
<dbReference type="Proteomes" id="UP000028073">
    <property type="component" value="Unassembled WGS sequence"/>
</dbReference>
<dbReference type="InterPro" id="IPR016098">
    <property type="entry name" value="CAP/MinC_C"/>
</dbReference>
<dbReference type="GO" id="GO:0000917">
    <property type="term" value="P:division septum assembly"/>
    <property type="evidence" value="ECO:0007669"/>
    <property type="project" value="UniProtKB-KW"/>
</dbReference>
<dbReference type="Gene3D" id="2.160.20.70">
    <property type="match status" value="1"/>
</dbReference>
<comment type="caution">
    <text evidence="10">The sequence shown here is derived from an EMBL/GenBank/DDBJ whole genome shotgun (WGS) entry which is preliminary data.</text>
</comment>
<dbReference type="STRING" id="1137799.GZ78_14200"/>
<evidence type="ECO:0000256" key="7">
    <source>
        <dbReference type="SAM" id="MobiDB-lite"/>
    </source>
</evidence>
<evidence type="ECO:0000256" key="4">
    <source>
        <dbReference type="ARBA" id="ARBA00023306"/>
    </source>
</evidence>
<protein>
    <recommendedName>
        <fullName evidence="6">Probable septum site-determining protein MinC</fullName>
    </recommendedName>
</protein>
<dbReference type="EMBL" id="JOKH01000003">
    <property type="protein sequence ID" value="KEQ17050.1"/>
    <property type="molecule type" value="Genomic_DNA"/>
</dbReference>
<evidence type="ECO:0000256" key="2">
    <source>
        <dbReference type="ARBA" id="ARBA00022618"/>
    </source>
</evidence>
<dbReference type="InterPro" id="IPR036145">
    <property type="entry name" value="MinC_C_sf"/>
</dbReference>
<feature type="domain" description="Septum formation inhibitor MinC C-terminal" evidence="8">
    <location>
        <begin position="155"/>
        <end position="258"/>
    </location>
</feature>
<comment type="function">
    <text evidence="5 6">Cell division inhibitor that blocks the formation of polar Z ring septums. Rapidly oscillates between the poles of the cell to destabilize FtsZ filaments that have formed before they mature into polar Z rings. Prevents FtsZ polymerization.</text>
</comment>
<dbReference type="SUPFAM" id="SSF63848">
    <property type="entry name" value="Cell-division inhibitor MinC, C-terminal domain"/>
    <property type="match status" value="1"/>
</dbReference>
<dbReference type="PANTHER" id="PTHR34108:SF1">
    <property type="entry name" value="SEPTUM SITE-DETERMINING PROTEIN MINC"/>
    <property type="match status" value="1"/>
</dbReference>
<dbReference type="NCBIfam" id="TIGR01222">
    <property type="entry name" value="minC"/>
    <property type="match status" value="1"/>
</dbReference>
<sequence>MTSKQSSAAFQLKGGIYTLTTLELHSSCLSSLSQQLKAMSEKAPHFFQQTPVVLALEKLPAAIDAHTLTAIAGRLRESGMILVAIRSSEQYKLSADRAGVAWLPSQKARPEKNVVMMKQSEQPIPVESHESAQPSQKNETVSEPMPGASASETRIIEQPVRSGQQVYAPGDLIVLSQVSPGAELLAGGHIHVYGPLRGRALAGVKGNPKARIFCHRFEAELISISGQYKLTCKTEQSSWSRHWGKSVLIKLAADHLHISRL</sequence>
<evidence type="ECO:0000256" key="5">
    <source>
        <dbReference type="ARBA" id="ARBA00025606"/>
    </source>
</evidence>
<evidence type="ECO:0000259" key="8">
    <source>
        <dbReference type="Pfam" id="PF03775"/>
    </source>
</evidence>
<proteinExistence type="inferred from homology"/>
<dbReference type="GO" id="GO:0051302">
    <property type="term" value="P:regulation of cell division"/>
    <property type="evidence" value="ECO:0007669"/>
    <property type="project" value="InterPro"/>
</dbReference>
<keyword evidence="4 6" id="KW-0131">Cell cycle</keyword>
<evidence type="ECO:0000256" key="1">
    <source>
        <dbReference type="ARBA" id="ARBA00006291"/>
    </source>
</evidence>
<reference evidence="10 11" key="1">
    <citation type="submission" date="2014-06" db="EMBL/GenBank/DDBJ databases">
        <title>Whole Genome Sequences of Three Symbiotic Endozoicomonas Bacteria.</title>
        <authorList>
            <person name="Neave M.J."/>
            <person name="Apprill A."/>
            <person name="Voolstra C.R."/>
        </authorList>
    </citation>
    <scope>NUCLEOTIDE SEQUENCE [LARGE SCALE GENOMIC DNA]</scope>
    <source>
        <strain evidence="10 11">DSM 25634</strain>
    </source>
</reference>
<dbReference type="PANTHER" id="PTHR34108">
    <property type="entry name" value="SEPTUM SITE-DETERMINING PROTEIN MINC"/>
    <property type="match status" value="1"/>
</dbReference>
<gene>
    <name evidence="6" type="primary">minC</name>
    <name evidence="10" type="ORF">GZ78_14200</name>
</gene>
<evidence type="ECO:0000256" key="3">
    <source>
        <dbReference type="ARBA" id="ARBA00023210"/>
    </source>
</evidence>
<comment type="similarity">
    <text evidence="1 6">Belongs to the MinC family.</text>
</comment>
<dbReference type="GO" id="GO:0000902">
    <property type="term" value="P:cell morphogenesis"/>
    <property type="evidence" value="ECO:0007669"/>
    <property type="project" value="InterPro"/>
</dbReference>
<dbReference type="InterPro" id="IPR007874">
    <property type="entry name" value="MinC_N"/>
</dbReference>
<dbReference type="Pfam" id="PF03775">
    <property type="entry name" value="MinC_C"/>
    <property type="match status" value="1"/>
</dbReference>
<dbReference type="eggNOG" id="COG0850">
    <property type="taxonomic scope" value="Bacteria"/>
</dbReference>